<protein>
    <submittedName>
        <fullName evidence="2">Uncharacterized protein</fullName>
    </submittedName>
</protein>
<keyword evidence="3" id="KW-1185">Reference proteome</keyword>
<sequence>MGLAGEVKNWNDVNFPVDNYFEHVQDHNLQGNALYNTMISTLNNLSGLKLVDGHKMQHSKNGADRLLLCNNKAIKIPQVKLFMDYCRNIKVYLSSPAIKSVFLFQYAKVRESKRKEGERNRRLEEEAEEKSKMLHDGKMIAYQRRGQWNTINRKMRSKTRTKNSVVESSIDELSPIKEEDIFDMAYISSNLPLVERLNMSGIAFIDSTNSNCFLPGAIENDVTNMINKFTRAIEYDTEDMLLFPTKIVVGIFFNNRKDSIVCQFNYRYYQAPEHVKNTEDDFKSKYVVPFINAAFNVNDKLVVYWDKPLNIYSNSNMKLQRRQTTDANFTAIDGMEIGYDIEYFVHEYNPDESTATSRGEVDNEPYVIVLLESLFHYKKMMDTSIADVADVEKPYVYSDAHKRFEPTVTLLKLGDE</sequence>
<feature type="coiled-coil region" evidence="1">
    <location>
        <begin position="106"/>
        <end position="133"/>
    </location>
</feature>
<comment type="caution">
    <text evidence="2">The sequence shown here is derived from an EMBL/GenBank/DDBJ whole genome shotgun (WGS) entry which is preliminary data.</text>
</comment>
<dbReference type="AlphaFoldDB" id="A0A8H7QPR6"/>
<evidence type="ECO:0000313" key="3">
    <source>
        <dbReference type="Proteomes" id="UP000603453"/>
    </source>
</evidence>
<keyword evidence="1" id="KW-0175">Coiled coil</keyword>
<dbReference type="EMBL" id="JAEPRD010000144">
    <property type="protein sequence ID" value="KAG2196548.1"/>
    <property type="molecule type" value="Genomic_DNA"/>
</dbReference>
<dbReference type="Proteomes" id="UP000603453">
    <property type="component" value="Unassembled WGS sequence"/>
</dbReference>
<name>A0A8H7QPR6_9FUNG</name>
<dbReference type="OrthoDB" id="2206566at2759"/>
<proteinExistence type="predicted"/>
<reference evidence="2" key="1">
    <citation type="submission" date="2020-12" db="EMBL/GenBank/DDBJ databases">
        <title>Metabolic potential, ecology and presence of endohyphal bacteria is reflected in genomic diversity of Mucoromycotina.</title>
        <authorList>
            <person name="Muszewska A."/>
            <person name="Okrasinska A."/>
            <person name="Steczkiewicz K."/>
            <person name="Drgas O."/>
            <person name="Orlowska M."/>
            <person name="Perlinska-Lenart U."/>
            <person name="Aleksandrzak-Piekarczyk T."/>
            <person name="Szatraj K."/>
            <person name="Zielenkiewicz U."/>
            <person name="Pilsyk S."/>
            <person name="Malc E."/>
            <person name="Mieczkowski P."/>
            <person name="Kruszewska J.S."/>
            <person name="Biernat P."/>
            <person name="Pawlowska J."/>
        </authorList>
    </citation>
    <scope>NUCLEOTIDE SEQUENCE</scope>
    <source>
        <strain evidence="2">WA0000017839</strain>
    </source>
</reference>
<accession>A0A8H7QPR6</accession>
<evidence type="ECO:0000313" key="2">
    <source>
        <dbReference type="EMBL" id="KAG2196548.1"/>
    </source>
</evidence>
<evidence type="ECO:0000256" key="1">
    <source>
        <dbReference type="SAM" id="Coils"/>
    </source>
</evidence>
<organism evidence="2 3">
    <name type="scientific">Mucor saturninus</name>
    <dbReference type="NCBI Taxonomy" id="64648"/>
    <lineage>
        <taxon>Eukaryota</taxon>
        <taxon>Fungi</taxon>
        <taxon>Fungi incertae sedis</taxon>
        <taxon>Mucoromycota</taxon>
        <taxon>Mucoromycotina</taxon>
        <taxon>Mucoromycetes</taxon>
        <taxon>Mucorales</taxon>
        <taxon>Mucorineae</taxon>
        <taxon>Mucoraceae</taxon>
        <taxon>Mucor</taxon>
    </lineage>
</organism>
<gene>
    <name evidence="2" type="ORF">INT47_010387</name>
</gene>